<accession>A0A1Y2KY55</accession>
<dbReference type="GO" id="GO:0043720">
    <property type="term" value="F:3-keto-5-aminohexanoate cleavage activity"/>
    <property type="evidence" value="ECO:0007669"/>
    <property type="project" value="InterPro"/>
</dbReference>
<dbReference type="Proteomes" id="UP000193391">
    <property type="component" value="Unassembled WGS sequence"/>
</dbReference>
<evidence type="ECO:0000313" key="6">
    <source>
        <dbReference type="Proteomes" id="UP000193391"/>
    </source>
</evidence>
<dbReference type="Pfam" id="PF05853">
    <property type="entry name" value="BKACE"/>
    <property type="match status" value="1"/>
</dbReference>
<dbReference type="InterPro" id="IPR008567">
    <property type="entry name" value="BKACE"/>
</dbReference>
<dbReference type="OrthoDB" id="9805277at2"/>
<comment type="caution">
    <text evidence="5">The sequence shown here is derived from an EMBL/GenBank/DDBJ whole genome shotgun (WGS) entry which is preliminary data.</text>
</comment>
<keyword evidence="3" id="KW-0479">Metal-binding</keyword>
<organism evidence="5 6">
    <name type="scientific">Thalassospira mesophila</name>
    <dbReference type="NCBI Taxonomy" id="1293891"/>
    <lineage>
        <taxon>Bacteria</taxon>
        <taxon>Pseudomonadati</taxon>
        <taxon>Pseudomonadota</taxon>
        <taxon>Alphaproteobacteria</taxon>
        <taxon>Rhodospirillales</taxon>
        <taxon>Thalassospiraceae</taxon>
        <taxon>Thalassospira</taxon>
    </lineage>
</organism>
<keyword evidence="6" id="KW-1185">Reference proteome</keyword>
<dbReference type="AlphaFoldDB" id="A0A1Y2KY55"/>
<dbReference type="PANTHER" id="PTHR37418">
    <property type="entry name" value="3-KETO-5-AMINOHEXANOATE CLEAVAGE ENZYME-RELATED"/>
    <property type="match status" value="1"/>
</dbReference>
<name>A0A1Y2KY55_9PROT</name>
<evidence type="ECO:0000313" key="5">
    <source>
        <dbReference type="EMBL" id="OSQ36416.1"/>
    </source>
</evidence>
<gene>
    <name evidence="5" type="ORF">TMES_18155</name>
</gene>
<keyword evidence="4" id="KW-0862">Zinc</keyword>
<keyword evidence="5" id="KW-0032">Aminotransferase</keyword>
<dbReference type="EMBL" id="JFKA01000011">
    <property type="protein sequence ID" value="OSQ36416.1"/>
    <property type="molecule type" value="Genomic_DNA"/>
</dbReference>
<dbReference type="Gene3D" id="3.20.20.70">
    <property type="entry name" value="Aldolase class I"/>
    <property type="match status" value="1"/>
</dbReference>
<dbReference type="InterPro" id="IPR013785">
    <property type="entry name" value="Aldolase_TIM"/>
</dbReference>
<reference evidence="5 6" key="1">
    <citation type="submission" date="2014-03" db="EMBL/GenBank/DDBJ databases">
        <title>The draft genome sequence of Thalassospira mesophila JCM 18969.</title>
        <authorList>
            <person name="Lai Q."/>
            <person name="Shao Z."/>
        </authorList>
    </citation>
    <scope>NUCLEOTIDE SEQUENCE [LARGE SCALE GENOMIC DNA]</scope>
    <source>
        <strain evidence="5 6">JCM 18969</strain>
    </source>
</reference>
<proteinExistence type="predicted"/>
<dbReference type="PANTHER" id="PTHR37418:SF2">
    <property type="entry name" value="3-KETO-5-AMINOHEXANOATE CLEAVAGE ENZYME"/>
    <property type="match status" value="1"/>
</dbReference>
<keyword evidence="2 5" id="KW-0808">Transferase</keyword>
<dbReference type="RefSeq" id="WP_085585206.1">
    <property type="nucleotide sequence ID" value="NZ_JFKA01000011.1"/>
</dbReference>
<protein>
    <submittedName>
        <fullName evidence="5">Class III aminotransferase</fullName>
    </submittedName>
</protein>
<dbReference type="GO" id="GO:0008483">
    <property type="term" value="F:transaminase activity"/>
    <property type="evidence" value="ECO:0007669"/>
    <property type="project" value="UniProtKB-KW"/>
</dbReference>
<evidence type="ECO:0000256" key="4">
    <source>
        <dbReference type="ARBA" id="ARBA00022833"/>
    </source>
</evidence>
<evidence type="ECO:0000256" key="2">
    <source>
        <dbReference type="ARBA" id="ARBA00022679"/>
    </source>
</evidence>
<evidence type="ECO:0000256" key="1">
    <source>
        <dbReference type="ARBA" id="ARBA00001947"/>
    </source>
</evidence>
<comment type="cofactor">
    <cofactor evidence="1">
        <name>Zn(2+)</name>
        <dbReference type="ChEBI" id="CHEBI:29105"/>
    </cofactor>
</comment>
<evidence type="ECO:0000256" key="3">
    <source>
        <dbReference type="ARBA" id="ARBA00022723"/>
    </source>
</evidence>
<dbReference type="GO" id="GO:0046872">
    <property type="term" value="F:metal ion binding"/>
    <property type="evidence" value="ECO:0007669"/>
    <property type="project" value="UniProtKB-KW"/>
</dbReference>
<sequence>MTGYADIPAILAVAPNGARKLPADYPNLPITPVELAREARLCCDAGASVIHLHVRDDNGGHSLDTGRYREAMAEIRQSVGDALLIQVTSEAVGIYNADQQMAMVRDLVPEAVSLAIREIAPEGGDEAKLATFCAFMREADIRPQFILYAPEDIARFADLVARGIIPGTGFPLLYVLGRYTVGQKSSPADLLGFLTSPVVREQPALVSNWMMCAFGQYENACAMAAIALGGHARIGFENNMALINGEMATNNAALIDQARRGVAMLGRKVATADMARKLLRPDW</sequence>
<dbReference type="STRING" id="1293891.TMES_18155"/>